<evidence type="ECO:0000313" key="1">
    <source>
        <dbReference type="EMBL" id="PPQ86059.1"/>
    </source>
</evidence>
<keyword evidence="2" id="KW-1185">Reference proteome</keyword>
<evidence type="ECO:0000313" key="2">
    <source>
        <dbReference type="Proteomes" id="UP000283269"/>
    </source>
</evidence>
<dbReference type="Proteomes" id="UP000283269">
    <property type="component" value="Unassembled WGS sequence"/>
</dbReference>
<reference evidence="1 2" key="1">
    <citation type="journal article" date="2018" name="Evol. Lett.">
        <title>Horizontal gene cluster transfer increased hallucinogenic mushroom diversity.</title>
        <authorList>
            <person name="Reynolds H.T."/>
            <person name="Vijayakumar V."/>
            <person name="Gluck-Thaler E."/>
            <person name="Korotkin H.B."/>
            <person name="Matheny P.B."/>
            <person name="Slot J.C."/>
        </authorList>
    </citation>
    <scope>NUCLEOTIDE SEQUENCE [LARGE SCALE GENOMIC DNA]</scope>
    <source>
        <strain evidence="1 2">2631</strain>
    </source>
</reference>
<dbReference type="OrthoDB" id="3262196at2759"/>
<dbReference type="AlphaFoldDB" id="A0A409X5K3"/>
<dbReference type="InParanoid" id="A0A409X5K3"/>
<comment type="caution">
    <text evidence="1">The sequence shown here is derived from an EMBL/GenBank/DDBJ whole genome shotgun (WGS) entry which is preliminary data.</text>
</comment>
<protein>
    <submittedName>
        <fullName evidence="1">Uncharacterized protein</fullName>
    </submittedName>
</protein>
<proteinExistence type="predicted"/>
<sequence length="506" mass="57249">TVIRYVSSPRHNPLYRLKAIQGLLPLNDDRPYAQLDALYINILSEVGDIKAVLQTLGVAILLTKNEDIFIQYLVVYYLEKFMQLSPGTLPLLLVDLLSIVDASDNREPIKFLHASFPDFLIDPTRSRQFFIDPSKMHETAAHFCILAIESLDMATPLPGLAYGTLLKHLRLAGPLHDNTALREKISSVPYVQHWTTFVLTFRGDSSSLNYLVGDPGMFLEFLQTSEFSEPEELYLHHRGIFDQRLRTSLALIPLSPHLTFWSAVSASRILESNKYVSLGTIFALSDALAADVPASVPGFLFSALFNQIELRSEWVQPPWFSLCHITGTPYLRMVTEFLNDPLRAGPHTVDQSMYTAAAVFVVEFAVKAWNSTKHVPRYLYEHTHWDFIWDAFPFVLSKAGYSAELVNTLGKPNLTFNLETPDTNVHHRVQTLFGAVRNYLLKFKGSSPSPFKIIIDCTPYPTDSSDYVINRFTAADLTDYQGQWRVFYVDESILPSDVDTQGSARQ</sequence>
<accession>A0A409X5K3</accession>
<organism evidence="1 2">
    <name type="scientific">Psilocybe cyanescens</name>
    <dbReference type="NCBI Taxonomy" id="93625"/>
    <lineage>
        <taxon>Eukaryota</taxon>
        <taxon>Fungi</taxon>
        <taxon>Dikarya</taxon>
        <taxon>Basidiomycota</taxon>
        <taxon>Agaricomycotina</taxon>
        <taxon>Agaricomycetes</taxon>
        <taxon>Agaricomycetidae</taxon>
        <taxon>Agaricales</taxon>
        <taxon>Agaricineae</taxon>
        <taxon>Strophariaceae</taxon>
        <taxon>Psilocybe</taxon>
    </lineage>
</organism>
<dbReference type="STRING" id="93625.A0A409X5K3"/>
<feature type="non-terminal residue" evidence="1">
    <location>
        <position position="1"/>
    </location>
</feature>
<gene>
    <name evidence="1" type="ORF">CVT25_002240</name>
</gene>
<name>A0A409X5K3_PSICY</name>
<dbReference type="EMBL" id="NHYD01002567">
    <property type="protein sequence ID" value="PPQ86059.1"/>
    <property type="molecule type" value="Genomic_DNA"/>
</dbReference>